<dbReference type="InterPro" id="IPR000601">
    <property type="entry name" value="PKD_dom"/>
</dbReference>
<keyword evidence="6" id="KW-0862">Zinc</keyword>
<comment type="caution">
    <text evidence="13">The sequence shown here is derived from an EMBL/GenBank/DDBJ whole genome shotgun (WGS) entry which is preliminary data.</text>
</comment>
<evidence type="ECO:0000256" key="1">
    <source>
        <dbReference type="ARBA" id="ARBA00001913"/>
    </source>
</evidence>
<dbReference type="PROSITE" id="PS52035">
    <property type="entry name" value="PEPTIDASE_M14"/>
    <property type="match status" value="1"/>
</dbReference>
<keyword evidence="13" id="KW-0121">Carboxypeptidase</keyword>
<dbReference type="SUPFAM" id="SSF53187">
    <property type="entry name" value="Zn-dependent exopeptidases"/>
    <property type="match status" value="1"/>
</dbReference>
<dbReference type="SUPFAM" id="SSF49299">
    <property type="entry name" value="PKD domain"/>
    <property type="match status" value="1"/>
</dbReference>
<dbReference type="PROSITE" id="PS50093">
    <property type="entry name" value="PKD"/>
    <property type="match status" value="1"/>
</dbReference>
<keyword evidence="10" id="KW-0732">Signal</keyword>
<evidence type="ECO:0000256" key="7">
    <source>
        <dbReference type="ARBA" id="ARBA00023049"/>
    </source>
</evidence>
<evidence type="ECO:0000256" key="2">
    <source>
        <dbReference type="ARBA" id="ARBA00001947"/>
    </source>
</evidence>
<dbReference type="Gene3D" id="2.60.120.380">
    <property type="match status" value="1"/>
</dbReference>
<name>A0ABT5D714_9BACT</name>
<evidence type="ECO:0000259" key="12">
    <source>
        <dbReference type="PROSITE" id="PS52035"/>
    </source>
</evidence>
<evidence type="ECO:0000256" key="8">
    <source>
        <dbReference type="PROSITE-ProRule" id="PRU01379"/>
    </source>
</evidence>
<evidence type="ECO:0000256" key="10">
    <source>
        <dbReference type="SAM" id="SignalP"/>
    </source>
</evidence>
<dbReference type="PANTHER" id="PTHR11705">
    <property type="entry name" value="PROTEASE FAMILY M14 CARBOXYPEPTIDASE A,B"/>
    <property type="match status" value="1"/>
</dbReference>
<feature type="signal peptide" evidence="10">
    <location>
        <begin position="1"/>
        <end position="22"/>
    </location>
</feature>
<dbReference type="Pfam" id="PF00246">
    <property type="entry name" value="Peptidase_M14"/>
    <property type="match status" value="1"/>
</dbReference>
<protein>
    <submittedName>
        <fullName evidence="13">M14 family zinc carboxypeptidase</fullName>
    </submittedName>
</protein>
<dbReference type="SMART" id="SM00089">
    <property type="entry name" value="PKD"/>
    <property type="match status" value="1"/>
</dbReference>
<sequence length="833" mass="88556">MTIRSTALALLLTATSASSVSAAPLPIFVTAHYEQEEQVRAVAARFQHLRVDRAKKTVRTEAMPEDVDALRSAGLRVEIDQEATTRLQHIQAALLRPGGLKSIPGYACYRTVEETYGAMDALALQAPGLASIIDIGPSWERSQNAQAGYSMRVLRLTNSATHASVPNKADMVVVSAIHAREYTTAEVMTRFAEWLVSQHGRDAEATWLLDNFRFHFVLQANPDGRKRAETGVLWRKNTNNTRGSCGGSSFGIDLNRNFPYHWNTAPGGSSGSPCDETYRGPTPGSEPETKNIIQYTAGMPGMGGVYSGGVFPDRRADTASAPAPDDYRGLFFDIHSYSQLVLWSWGDTETPAPNSTALQTLGRRIAAFNGYTPQQSVGLYPTDGTTDDTFYGLLGVPSYTIELGIDFFEDCDSFESSTFPDNFAAMRYAARNLHAPYLLPSGPDTTTVSTGLAIVAPGTPLPVSAIVDDRGFNQSNGNEPVQAIASARAYVDLPPWAAGAVPLSLSAADGAFNAAVETVTGSVPTTGLSLGVHTLYVQGTDASGQPGTPQAVLFEVGTHNNAAPIALFSFNAEGLTVQFNDTSSDTDGVIVSRAWTFGDGGTATTPSPAHTYAASGNYKVTLTVTDNDGASRSISQQISVTHLGGILKNGVPVPSLSASQGQPLYYRLDVPPGATGLSVRIANGTGDADLYVRYGALPTTAAYDCRPYKSGNTETCSDLQTQAGSWFVMLHPYSSFSGVTLTASYTAAVAPKPAGLTSVVEQGGRLVQIRLSWSGGASQVDILRNGVTLQRLSNTGSWKESRPKLGTPPILSTYKVCNVEPQDCSDGVSVMMQ</sequence>
<organism evidence="13 14">
    <name type="scientific">Stigmatella ashevillensis</name>
    <dbReference type="NCBI Taxonomy" id="2995309"/>
    <lineage>
        <taxon>Bacteria</taxon>
        <taxon>Pseudomonadati</taxon>
        <taxon>Myxococcota</taxon>
        <taxon>Myxococcia</taxon>
        <taxon>Myxococcales</taxon>
        <taxon>Cystobacterineae</taxon>
        <taxon>Archangiaceae</taxon>
        <taxon>Stigmatella</taxon>
    </lineage>
</organism>
<evidence type="ECO:0000313" key="13">
    <source>
        <dbReference type="EMBL" id="MDC0709454.1"/>
    </source>
</evidence>
<dbReference type="RefSeq" id="WP_272138050.1">
    <property type="nucleotide sequence ID" value="NZ_JAQNDM010000002.1"/>
</dbReference>
<evidence type="ECO:0000256" key="3">
    <source>
        <dbReference type="ARBA" id="ARBA00005988"/>
    </source>
</evidence>
<feature type="region of interest" description="Disordered" evidence="9">
    <location>
        <begin position="266"/>
        <end position="288"/>
    </location>
</feature>
<dbReference type="InterPro" id="IPR022409">
    <property type="entry name" value="PKD/Chitinase_dom"/>
</dbReference>
<comment type="cofactor">
    <cofactor evidence="1">
        <name>Ca(2+)</name>
        <dbReference type="ChEBI" id="CHEBI:29108"/>
    </cofactor>
</comment>
<comment type="similarity">
    <text evidence="3 8">Belongs to the peptidase M14 family.</text>
</comment>
<reference evidence="13 14" key="1">
    <citation type="submission" date="2022-11" db="EMBL/GenBank/DDBJ databases">
        <title>Minimal conservation of predation-associated metabolite biosynthetic gene clusters underscores biosynthetic potential of Myxococcota including descriptions for ten novel species: Archangium lansinium sp. nov., Myxococcus landrumus sp. nov., Nannocystis bai.</title>
        <authorList>
            <person name="Ahearne A."/>
            <person name="Stevens C."/>
            <person name="Dowd S."/>
        </authorList>
    </citation>
    <scope>NUCLEOTIDE SEQUENCE [LARGE SCALE GENOMIC DNA]</scope>
    <source>
        <strain evidence="13 14">NCWAL01</strain>
    </source>
</reference>
<accession>A0ABT5D714</accession>
<dbReference type="PANTHER" id="PTHR11705:SF143">
    <property type="entry name" value="SLL0236 PROTEIN"/>
    <property type="match status" value="1"/>
</dbReference>
<dbReference type="Gene3D" id="2.60.40.10">
    <property type="entry name" value="Immunoglobulins"/>
    <property type="match status" value="1"/>
</dbReference>
<proteinExistence type="inferred from homology"/>
<keyword evidence="14" id="KW-1185">Reference proteome</keyword>
<keyword evidence="4" id="KW-0645">Protease</keyword>
<dbReference type="SMART" id="SM00631">
    <property type="entry name" value="Zn_pept"/>
    <property type="match status" value="1"/>
</dbReference>
<dbReference type="EMBL" id="JAQNDM010000002">
    <property type="protein sequence ID" value="MDC0709454.1"/>
    <property type="molecule type" value="Genomic_DNA"/>
</dbReference>
<keyword evidence="5" id="KW-0378">Hydrolase</keyword>
<comment type="cofactor">
    <cofactor evidence="2">
        <name>Zn(2+)</name>
        <dbReference type="ChEBI" id="CHEBI:29105"/>
    </cofactor>
</comment>
<evidence type="ECO:0000256" key="9">
    <source>
        <dbReference type="SAM" id="MobiDB-lite"/>
    </source>
</evidence>
<gene>
    <name evidence="13" type="ORF">POL68_13365</name>
</gene>
<feature type="active site" description="Proton donor/acceptor" evidence="8">
    <location>
        <position position="402"/>
    </location>
</feature>
<dbReference type="InterPro" id="IPR013783">
    <property type="entry name" value="Ig-like_fold"/>
</dbReference>
<evidence type="ECO:0000256" key="6">
    <source>
        <dbReference type="ARBA" id="ARBA00022833"/>
    </source>
</evidence>
<dbReference type="InterPro" id="IPR035986">
    <property type="entry name" value="PKD_dom_sf"/>
</dbReference>
<keyword evidence="7" id="KW-0482">Metalloprotease</keyword>
<evidence type="ECO:0000256" key="4">
    <source>
        <dbReference type="ARBA" id="ARBA00022670"/>
    </source>
</evidence>
<dbReference type="GO" id="GO:0004180">
    <property type="term" value="F:carboxypeptidase activity"/>
    <property type="evidence" value="ECO:0007669"/>
    <property type="project" value="UniProtKB-KW"/>
</dbReference>
<dbReference type="CDD" id="cd00146">
    <property type="entry name" value="PKD"/>
    <property type="match status" value="1"/>
</dbReference>
<dbReference type="Proteomes" id="UP001221838">
    <property type="component" value="Unassembled WGS sequence"/>
</dbReference>
<feature type="domain" description="Peptidase M14" evidence="12">
    <location>
        <begin position="108"/>
        <end position="433"/>
    </location>
</feature>
<evidence type="ECO:0000256" key="5">
    <source>
        <dbReference type="ARBA" id="ARBA00022801"/>
    </source>
</evidence>
<dbReference type="InterPro" id="IPR000834">
    <property type="entry name" value="Peptidase_M14"/>
</dbReference>
<dbReference type="InterPro" id="IPR007280">
    <property type="entry name" value="Peptidase_C_arc/bac"/>
</dbReference>
<evidence type="ECO:0000313" key="14">
    <source>
        <dbReference type="Proteomes" id="UP001221838"/>
    </source>
</evidence>
<evidence type="ECO:0000259" key="11">
    <source>
        <dbReference type="PROSITE" id="PS50093"/>
    </source>
</evidence>
<feature type="chain" id="PRO_5045212770" evidence="10">
    <location>
        <begin position="23"/>
        <end position="833"/>
    </location>
</feature>
<dbReference type="Pfam" id="PF04151">
    <property type="entry name" value="PPC"/>
    <property type="match status" value="1"/>
</dbReference>
<feature type="domain" description="PKD" evidence="11">
    <location>
        <begin position="560"/>
        <end position="641"/>
    </location>
</feature>
<dbReference type="Pfam" id="PF18911">
    <property type="entry name" value="PKD_4"/>
    <property type="match status" value="1"/>
</dbReference>
<dbReference type="Gene3D" id="3.40.630.10">
    <property type="entry name" value="Zn peptidases"/>
    <property type="match status" value="1"/>
</dbReference>